<proteinExistence type="predicted"/>
<comment type="caution">
    <text evidence="1">The sequence shown here is derived from an EMBL/GenBank/DDBJ whole genome shotgun (WGS) entry which is preliminary data.</text>
</comment>
<organism evidence="1 2">
    <name type="scientific">Corallincola holothuriorum</name>
    <dbReference type="NCBI Taxonomy" id="2282215"/>
    <lineage>
        <taxon>Bacteria</taxon>
        <taxon>Pseudomonadati</taxon>
        <taxon>Pseudomonadota</taxon>
        <taxon>Gammaproteobacteria</taxon>
        <taxon>Alteromonadales</taxon>
        <taxon>Psychromonadaceae</taxon>
        <taxon>Corallincola</taxon>
    </lineage>
</organism>
<accession>A0A368N4P5</accession>
<sequence length="114" mass="12417">MNTGTARPEDTEMKNLIMFLGATLLATSAYANNGYQEPIYLNYGVKISHEGTTLPMGKTSKNGVFTPGYLNYQFDPTVTDLDTLLRTAPPAAGTVKKAQSVAGYVEPIYLNYNN</sequence>
<dbReference type="AlphaFoldDB" id="A0A368N4P5"/>
<evidence type="ECO:0000313" key="1">
    <source>
        <dbReference type="EMBL" id="RCU45478.1"/>
    </source>
</evidence>
<name>A0A368N4P5_9GAMM</name>
<keyword evidence="2" id="KW-1185">Reference proteome</keyword>
<dbReference type="Proteomes" id="UP000252558">
    <property type="component" value="Unassembled WGS sequence"/>
</dbReference>
<dbReference type="EMBL" id="QPID01000010">
    <property type="protein sequence ID" value="RCU45478.1"/>
    <property type="molecule type" value="Genomic_DNA"/>
</dbReference>
<gene>
    <name evidence="1" type="ORF">DU002_15605</name>
</gene>
<evidence type="ECO:0000313" key="2">
    <source>
        <dbReference type="Proteomes" id="UP000252558"/>
    </source>
</evidence>
<protein>
    <submittedName>
        <fullName evidence="1">Uncharacterized protein</fullName>
    </submittedName>
</protein>
<reference evidence="1 2" key="1">
    <citation type="submission" date="2018-07" db="EMBL/GenBank/DDBJ databases">
        <title>Corallincola holothuriorum sp. nov., a new facultative anaerobe isolated from sea cucumber Apostichopus japonicus.</title>
        <authorList>
            <person name="Xia H."/>
        </authorList>
    </citation>
    <scope>NUCLEOTIDE SEQUENCE [LARGE SCALE GENOMIC DNA]</scope>
    <source>
        <strain evidence="1 2">C4</strain>
    </source>
</reference>